<evidence type="ECO:0000313" key="19">
    <source>
        <dbReference type="EMBL" id="RWS19980.1"/>
    </source>
</evidence>
<comment type="pathway">
    <text evidence="4">Protein modification; protein ubiquitination.</text>
</comment>
<dbReference type="OrthoDB" id="20295at2759"/>
<evidence type="ECO:0000256" key="16">
    <source>
        <dbReference type="ARBA" id="ARBA00083610"/>
    </source>
</evidence>
<accession>A0A443RXI7</accession>
<evidence type="ECO:0000256" key="15">
    <source>
        <dbReference type="ARBA" id="ARBA00081821"/>
    </source>
</evidence>
<dbReference type="GO" id="GO:0005737">
    <property type="term" value="C:cytoplasm"/>
    <property type="evidence" value="ECO:0007669"/>
    <property type="project" value="UniProtKB-SubCell"/>
</dbReference>
<comment type="similarity">
    <text evidence="5">Belongs to the ubiquitin conjugation factor E4 family.</text>
</comment>
<evidence type="ECO:0000256" key="7">
    <source>
        <dbReference type="ARBA" id="ARBA00022490"/>
    </source>
</evidence>
<evidence type="ECO:0000256" key="1">
    <source>
        <dbReference type="ARBA" id="ARBA00000900"/>
    </source>
</evidence>
<evidence type="ECO:0000256" key="10">
    <source>
        <dbReference type="ARBA" id="ARBA00022786"/>
    </source>
</evidence>
<evidence type="ECO:0000256" key="9">
    <source>
        <dbReference type="ARBA" id="ARBA00022679"/>
    </source>
</evidence>
<dbReference type="GO" id="GO:0006511">
    <property type="term" value="P:ubiquitin-dependent protein catabolic process"/>
    <property type="evidence" value="ECO:0007669"/>
    <property type="project" value="InterPro"/>
</dbReference>
<keyword evidence="8" id="KW-0597">Phosphoprotein</keyword>
<dbReference type="GO" id="GO:0036503">
    <property type="term" value="P:ERAD pathway"/>
    <property type="evidence" value="ECO:0007669"/>
    <property type="project" value="InterPro"/>
</dbReference>
<dbReference type="PANTHER" id="PTHR13931:SF2">
    <property type="entry name" value="UBIQUITIN CONJUGATION FACTOR E4 B"/>
    <property type="match status" value="1"/>
</dbReference>
<dbReference type="PANTHER" id="PTHR13931">
    <property type="entry name" value="UBIQUITINATION FACTOR E4"/>
    <property type="match status" value="1"/>
</dbReference>
<organism evidence="19 20">
    <name type="scientific">Leptotrombidium deliense</name>
    <dbReference type="NCBI Taxonomy" id="299467"/>
    <lineage>
        <taxon>Eukaryota</taxon>
        <taxon>Metazoa</taxon>
        <taxon>Ecdysozoa</taxon>
        <taxon>Arthropoda</taxon>
        <taxon>Chelicerata</taxon>
        <taxon>Arachnida</taxon>
        <taxon>Acari</taxon>
        <taxon>Acariformes</taxon>
        <taxon>Trombidiformes</taxon>
        <taxon>Prostigmata</taxon>
        <taxon>Anystina</taxon>
        <taxon>Parasitengona</taxon>
        <taxon>Trombiculoidea</taxon>
        <taxon>Trombiculidae</taxon>
        <taxon>Leptotrombidium</taxon>
    </lineage>
</organism>
<evidence type="ECO:0000256" key="3">
    <source>
        <dbReference type="ARBA" id="ARBA00004496"/>
    </source>
</evidence>
<dbReference type="CDD" id="cd16658">
    <property type="entry name" value="RING-Ubox_UBE4B"/>
    <property type="match status" value="1"/>
</dbReference>
<dbReference type="VEuPathDB" id="VectorBase:LDEU012060"/>
<reference evidence="19 20" key="1">
    <citation type="journal article" date="2018" name="Gigascience">
        <title>Genomes of trombidid mites reveal novel predicted allergens and laterally-transferred genes associated with secondary metabolism.</title>
        <authorList>
            <person name="Dong X."/>
            <person name="Chaisiri K."/>
            <person name="Xia D."/>
            <person name="Armstrong S.D."/>
            <person name="Fang Y."/>
            <person name="Donnelly M.J."/>
            <person name="Kadowaki T."/>
            <person name="McGarry J.W."/>
            <person name="Darby A.C."/>
            <person name="Makepeace B.L."/>
        </authorList>
    </citation>
    <scope>NUCLEOTIDE SEQUENCE [LARGE SCALE GENOMIC DNA]</scope>
    <source>
        <strain evidence="19">UoL-UT</strain>
    </source>
</reference>
<dbReference type="Proteomes" id="UP000288716">
    <property type="component" value="Unassembled WGS sequence"/>
</dbReference>
<dbReference type="AlphaFoldDB" id="A0A443RXI7"/>
<dbReference type="InterPro" id="IPR013083">
    <property type="entry name" value="Znf_RING/FYVE/PHD"/>
</dbReference>
<protein>
    <recommendedName>
        <fullName evidence="14">Ubiquitin conjugation factor E4 B</fullName>
        <ecNumber evidence="6">2.3.2.27</ecNumber>
    </recommendedName>
    <alternativeName>
        <fullName evidence="16">RING-type E3 ubiquitin transferase E4 B</fullName>
    </alternativeName>
    <alternativeName>
        <fullName evidence="15">Ubiquitin fusion degradation protein 2</fullName>
    </alternativeName>
</protein>
<name>A0A443RXI7_9ACAR</name>
<evidence type="ECO:0000256" key="14">
    <source>
        <dbReference type="ARBA" id="ARBA00072779"/>
    </source>
</evidence>
<keyword evidence="10" id="KW-0833">Ubl conjugation pathway</keyword>
<evidence type="ECO:0000313" key="20">
    <source>
        <dbReference type="Proteomes" id="UP000288716"/>
    </source>
</evidence>
<dbReference type="STRING" id="299467.A0A443RXI7"/>
<dbReference type="UniPathway" id="UPA00143"/>
<dbReference type="GO" id="GO:0005634">
    <property type="term" value="C:nucleus"/>
    <property type="evidence" value="ECO:0007669"/>
    <property type="project" value="UniProtKB-SubCell"/>
</dbReference>
<dbReference type="InterPro" id="IPR045132">
    <property type="entry name" value="UBE4"/>
</dbReference>
<evidence type="ECO:0000256" key="17">
    <source>
        <dbReference type="SAM" id="MobiDB-lite"/>
    </source>
</evidence>
<dbReference type="SUPFAM" id="SSF57850">
    <property type="entry name" value="RING/U-box"/>
    <property type="match status" value="1"/>
</dbReference>
<keyword evidence="11" id="KW-0007">Acetylation</keyword>
<proteinExistence type="inferred from homology"/>
<comment type="catalytic activity">
    <reaction evidence="1">
        <text>S-ubiquitinyl-[E2 ubiquitin-conjugating enzyme]-L-cysteine + [acceptor protein]-L-lysine = [E2 ubiquitin-conjugating enzyme]-L-cysteine + N(6)-ubiquitinyl-[acceptor protein]-L-lysine.</text>
        <dbReference type="EC" id="2.3.2.27"/>
    </reaction>
</comment>
<dbReference type="FunFam" id="3.30.40.10:FF:000060">
    <property type="entry name" value="ubiquitin conjugation factor E4 B"/>
    <property type="match status" value="1"/>
</dbReference>
<feature type="region of interest" description="Disordered" evidence="17">
    <location>
        <begin position="22"/>
        <end position="43"/>
    </location>
</feature>
<dbReference type="EMBL" id="NCKV01021076">
    <property type="protein sequence ID" value="RWS19980.1"/>
    <property type="molecule type" value="Genomic_DNA"/>
</dbReference>
<gene>
    <name evidence="19" type="ORF">B4U80_07825</name>
</gene>
<evidence type="ECO:0000256" key="13">
    <source>
        <dbReference type="ARBA" id="ARBA00056267"/>
    </source>
</evidence>
<evidence type="ECO:0000256" key="4">
    <source>
        <dbReference type="ARBA" id="ARBA00004906"/>
    </source>
</evidence>
<feature type="domain" description="U-box" evidence="18">
    <location>
        <begin position="191"/>
        <end position="264"/>
    </location>
</feature>
<keyword evidence="9" id="KW-0808">Transferase</keyword>
<dbReference type="Pfam" id="PF10408">
    <property type="entry name" value="Ufd2P_core"/>
    <property type="match status" value="1"/>
</dbReference>
<dbReference type="GO" id="GO:0000151">
    <property type="term" value="C:ubiquitin ligase complex"/>
    <property type="evidence" value="ECO:0007669"/>
    <property type="project" value="InterPro"/>
</dbReference>
<evidence type="ECO:0000256" key="8">
    <source>
        <dbReference type="ARBA" id="ARBA00022553"/>
    </source>
</evidence>
<dbReference type="GO" id="GO:0034450">
    <property type="term" value="F:ubiquitin-ubiquitin ligase activity"/>
    <property type="evidence" value="ECO:0007669"/>
    <property type="project" value="InterPro"/>
</dbReference>
<keyword evidence="7" id="KW-0963">Cytoplasm</keyword>
<keyword evidence="12" id="KW-0539">Nucleus</keyword>
<sequence length="273" mass="31973">TFLLDESLESLKRIHEVEEAMDNREEWNRQSQEEQQSRQRHMANDERHCKSYLTLASETLDMFHYLTADVKAPFLRGEIVDRLAAMLNYNLQQLVGSKCNQLKVKAADKYGWEPKRLLSQLIDIYIHLFSPKFFEAISNDERSYSKELFEKAAARLDKSKIKCRYEIEQFLRISSEVEQIRRTNNELDFSDAPEEFKDALMDTLMEDPVILPSGNVVDRSVIVRHLLNSHTDPFNRQPLTEEELVSATELKLRIDNWRKSKLNSSRSSSLNSK</sequence>
<dbReference type="Pfam" id="PF04564">
    <property type="entry name" value="U-box"/>
    <property type="match status" value="1"/>
</dbReference>
<comment type="function">
    <text evidence="13">Ubiquitin-protein ligase that probably functions as an E3 ligase in conjunction with specific E1 and E2 ligases. May also function as an E4 ligase mediating the assembly of polyubiquitin chains on substrates ubiquitinated by another E3 ubiquitin ligase. May regulate myosin assembly in striated muscles together with STUB1 and VCP/p97 by targeting myosin chaperone UNC45B for proteasomal degradation.</text>
</comment>
<dbReference type="EC" id="2.3.2.27" evidence="6"/>
<dbReference type="Gene3D" id="3.30.40.10">
    <property type="entry name" value="Zinc/RING finger domain, C3HC4 (zinc finger)"/>
    <property type="match status" value="1"/>
</dbReference>
<evidence type="ECO:0000256" key="5">
    <source>
        <dbReference type="ARBA" id="ARBA00007434"/>
    </source>
</evidence>
<comment type="subcellular location">
    <subcellularLocation>
        <location evidence="3">Cytoplasm</location>
    </subcellularLocation>
    <subcellularLocation>
        <location evidence="2">Nucleus</location>
    </subcellularLocation>
</comment>
<feature type="non-terminal residue" evidence="19">
    <location>
        <position position="1"/>
    </location>
</feature>
<evidence type="ECO:0000256" key="6">
    <source>
        <dbReference type="ARBA" id="ARBA00012483"/>
    </source>
</evidence>
<dbReference type="InterPro" id="IPR003613">
    <property type="entry name" value="Ubox_domain"/>
</dbReference>
<evidence type="ECO:0000259" key="18">
    <source>
        <dbReference type="PROSITE" id="PS51698"/>
    </source>
</evidence>
<dbReference type="PROSITE" id="PS51698">
    <property type="entry name" value="U_BOX"/>
    <property type="match status" value="1"/>
</dbReference>
<dbReference type="InterPro" id="IPR019474">
    <property type="entry name" value="Ub_conjug_fac_E4_core"/>
</dbReference>
<keyword evidence="20" id="KW-1185">Reference proteome</keyword>
<evidence type="ECO:0000256" key="11">
    <source>
        <dbReference type="ARBA" id="ARBA00022990"/>
    </source>
</evidence>
<evidence type="ECO:0000256" key="2">
    <source>
        <dbReference type="ARBA" id="ARBA00004123"/>
    </source>
</evidence>
<dbReference type="GO" id="GO:0000209">
    <property type="term" value="P:protein polyubiquitination"/>
    <property type="evidence" value="ECO:0007669"/>
    <property type="project" value="TreeGrafter"/>
</dbReference>
<dbReference type="SMART" id="SM00504">
    <property type="entry name" value="Ubox"/>
    <property type="match status" value="1"/>
</dbReference>
<evidence type="ECO:0000256" key="12">
    <source>
        <dbReference type="ARBA" id="ARBA00023242"/>
    </source>
</evidence>
<comment type="caution">
    <text evidence="19">The sequence shown here is derived from an EMBL/GenBank/DDBJ whole genome shotgun (WGS) entry which is preliminary data.</text>
</comment>